<name>A0A645H834_9ZZZZ</name>
<dbReference type="EMBL" id="VSSQ01083706">
    <property type="protein sequence ID" value="MPN31953.1"/>
    <property type="molecule type" value="Genomic_DNA"/>
</dbReference>
<comment type="caution">
    <text evidence="1">The sequence shown here is derived from an EMBL/GenBank/DDBJ whole genome shotgun (WGS) entry which is preliminary data.</text>
</comment>
<gene>
    <name evidence="1" type="ORF">SDC9_179428</name>
</gene>
<reference evidence="1" key="1">
    <citation type="submission" date="2019-08" db="EMBL/GenBank/DDBJ databases">
        <authorList>
            <person name="Kucharzyk K."/>
            <person name="Murdoch R.W."/>
            <person name="Higgins S."/>
            <person name="Loffler F."/>
        </authorList>
    </citation>
    <scope>NUCLEOTIDE SEQUENCE</scope>
</reference>
<dbReference type="AlphaFoldDB" id="A0A645H834"/>
<evidence type="ECO:0000313" key="1">
    <source>
        <dbReference type="EMBL" id="MPN31953.1"/>
    </source>
</evidence>
<proteinExistence type="predicted"/>
<accession>A0A645H834</accession>
<protein>
    <submittedName>
        <fullName evidence="1">Uncharacterized protein</fullName>
    </submittedName>
</protein>
<sequence>MEQAHQLTDLLQAHPVVAHQTLRPAAARIPGISLQIADLKGISQLLAADLAISLAFG</sequence>
<organism evidence="1">
    <name type="scientific">bioreactor metagenome</name>
    <dbReference type="NCBI Taxonomy" id="1076179"/>
    <lineage>
        <taxon>unclassified sequences</taxon>
        <taxon>metagenomes</taxon>
        <taxon>ecological metagenomes</taxon>
    </lineage>
</organism>